<dbReference type="InterPro" id="IPR002347">
    <property type="entry name" value="SDR_fam"/>
</dbReference>
<evidence type="ECO:0000256" key="2">
    <source>
        <dbReference type="ARBA" id="ARBA00023002"/>
    </source>
</evidence>
<evidence type="ECO:0000256" key="3">
    <source>
        <dbReference type="RuleBase" id="RU000363"/>
    </source>
</evidence>
<keyword evidence="5" id="KW-1185">Reference proteome</keyword>
<organism evidence="4 5">
    <name type="scientific">Sutterella parvirubra YIT 11816</name>
    <dbReference type="NCBI Taxonomy" id="762967"/>
    <lineage>
        <taxon>Bacteria</taxon>
        <taxon>Pseudomonadati</taxon>
        <taxon>Pseudomonadota</taxon>
        <taxon>Betaproteobacteria</taxon>
        <taxon>Burkholderiales</taxon>
        <taxon>Sutterellaceae</taxon>
        <taxon>Sutterella</taxon>
    </lineage>
</organism>
<dbReference type="PANTHER" id="PTHR44196">
    <property type="entry name" value="DEHYDROGENASE/REDUCTASE SDR FAMILY MEMBER 7B"/>
    <property type="match status" value="1"/>
</dbReference>
<dbReference type="Pfam" id="PF00106">
    <property type="entry name" value="adh_short"/>
    <property type="match status" value="1"/>
</dbReference>
<dbReference type="PRINTS" id="PR00080">
    <property type="entry name" value="SDRFAMILY"/>
</dbReference>
<evidence type="ECO:0000313" key="4">
    <source>
        <dbReference type="EMBL" id="EHY32392.1"/>
    </source>
</evidence>
<dbReference type="HOGENOM" id="CLU_010194_2_1_4"/>
<proteinExistence type="inferred from homology"/>
<sequence>MSTAASPRIRSLALVTGATSGIGRAVAENLAHAGVNLVINAWSARDLEACAERWRACGIEVHPVAADLSEARAVEHLWASTVALAESRDFRFDILVNNAGFGAFGPDASIDEDVLVRMLRLNAEALMRLTHRAARRFTETGTPSAPARILNIASTAAFQSIPYFAHYAATKAFVLSYSEAIAAELDASARGRVTLTTCAPGPVRTGFGVAAGLREDSPFDRQAMDAGGVAKEALRAMRAGERLVVCGGLNRFGAVLTQLAPRRLATRIAGALLSKMK</sequence>
<dbReference type="Proteomes" id="UP000004956">
    <property type="component" value="Unassembled WGS sequence"/>
</dbReference>
<reference evidence="4 5" key="1">
    <citation type="submission" date="2011-11" db="EMBL/GenBank/DDBJ databases">
        <authorList>
            <person name="Weinstock G."/>
            <person name="Sodergren E."/>
            <person name="Clifton S."/>
            <person name="Fulton L."/>
            <person name="Fulton B."/>
            <person name="Courtney L."/>
            <person name="Fronick C."/>
            <person name="Harrison M."/>
            <person name="Strong C."/>
            <person name="Farmer C."/>
            <person name="Delahaunty K."/>
            <person name="Markovic C."/>
            <person name="Hall O."/>
            <person name="Minx P."/>
            <person name="Tomlinson C."/>
            <person name="Mitreva M."/>
            <person name="Hou S."/>
            <person name="Chen J."/>
            <person name="Wollam A."/>
            <person name="Pepin K.H."/>
            <person name="Johnson M."/>
            <person name="Bhonagiri V."/>
            <person name="Zhang X."/>
            <person name="Suruliraj S."/>
            <person name="Warren W."/>
            <person name="Chinwalla A."/>
            <person name="Mardis E.R."/>
            <person name="Wilson R.K."/>
        </authorList>
    </citation>
    <scope>NUCLEOTIDE SEQUENCE [LARGE SCALE GENOMIC DNA]</scope>
    <source>
        <strain evidence="4 5">YIT 11816</strain>
    </source>
</reference>
<dbReference type="PRINTS" id="PR00081">
    <property type="entry name" value="GDHRDH"/>
</dbReference>
<comment type="similarity">
    <text evidence="1 3">Belongs to the short-chain dehydrogenases/reductases (SDR) family.</text>
</comment>
<dbReference type="CDD" id="cd05233">
    <property type="entry name" value="SDR_c"/>
    <property type="match status" value="1"/>
</dbReference>
<evidence type="ECO:0000313" key="5">
    <source>
        <dbReference type="Proteomes" id="UP000004956"/>
    </source>
</evidence>
<evidence type="ECO:0000256" key="1">
    <source>
        <dbReference type="ARBA" id="ARBA00006484"/>
    </source>
</evidence>
<dbReference type="InterPro" id="IPR020904">
    <property type="entry name" value="Sc_DH/Rdtase_CS"/>
</dbReference>
<keyword evidence="2" id="KW-0560">Oxidoreductase</keyword>
<dbReference type="PROSITE" id="PS00061">
    <property type="entry name" value="ADH_SHORT"/>
    <property type="match status" value="1"/>
</dbReference>
<accession>H3KBW2</accession>
<dbReference type="STRING" id="762967.HMPREF9440_00209"/>
<dbReference type="PATRIC" id="fig|762967.3.peg.177"/>
<dbReference type="Gene3D" id="3.40.50.720">
    <property type="entry name" value="NAD(P)-binding Rossmann-like Domain"/>
    <property type="match status" value="1"/>
</dbReference>
<dbReference type="SUPFAM" id="SSF51735">
    <property type="entry name" value="NAD(P)-binding Rossmann-fold domains"/>
    <property type="match status" value="1"/>
</dbReference>
<dbReference type="AlphaFoldDB" id="H3KBW2"/>
<name>H3KBW2_9BURK</name>
<gene>
    <name evidence="4" type="ORF">HMPREF9440_00209</name>
</gene>
<comment type="caution">
    <text evidence="4">The sequence shown here is derived from an EMBL/GenBank/DDBJ whole genome shotgun (WGS) entry which is preliminary data.</text>
</comment>
<dbReference type="EMBL" id="AFBQ01000027">
    <property type="protein sequence ID" value="EHY32392.1"/>
    <property type="molecule type" value="Genomic_DNA"/>
</dbReference>
<protein>
    <submittedName>
        <fullName evidence="4">Oxidoreductase, short chain dehydrogenase/reductase family protein</fullName>
    </submittedName>
</protein>
<dbReference type="GO" id="GO:0016491">
    <property type="term" value="F:oxidoreductase activity"/>
    <property type="evidence" value="ECO:0007669"/>
    <property type="project" value="UniProtKB-KW"/>
</dbReference>
<dbReference type="InterPro" id="IPR036291">
    <property type="entry name" value="NAD(P)-bd_dom_sf"/>
</dbReference>
<dbReference type="PANTHER" id="PTHR44196:SF2">
    <property type="entry name" value="SHORT-CHAIN DEHYDROGENASE-RELATED"/>
    <property type="match status" value="1"/>
</dbReference>
<dbReference type="GO" id="GO:0016020">
    <property type="term" value="C:membrane"/>
    <property type="evidence" value="ECO:0007669"/>
    <property type="project" value="TreeGrafter"/>
</dbReference>